<keyword evidence="4" id="KW-1185">Reference proteome</keyword>
<dbReference type="Pfam" id="PF13304">
    <property type="entry name" value="AAA_21"/>
    <property type="match status" value="1"/>
</dbReference>
<evidence type="ECO:0000259" key="1">
    <source>
        <dbReference type="Pfam" id="PF13304"/>
    </source>
</evidence>
<dbReference type="InterPro" id="IPR051396">
    <property type="entry name" value="Bact_Antivir_Def_Nuclease"/>
</dbReference>
<dbReference type="EMBL" id="FNGY01000004">
    <property type="protein sequence ID" value="SDM59645.1"/>
    <property type="molecule type" value="Genomic_DNA"/>
</dbReference>
<dbReference type="InterPro" id="IPR041454">
    <property type="entry name" value="BsuBI/PstI_N"/>
</dbReference>
<evidence type="ECO:0000313" key="4">
    <source>
        <dbReference type="Proteomes" id="UP000183200"/>
    </source>
</evidence>
<reference evidence="4" key="1">
    <citation type="submission" date="2016-10" db="EMBL/GenBank/DDBJ databases">
        <authorList>
            <person name="Varghese N."/>
            <person name="Submissions S."/>
        </authorList>
    </citation>
    <scope>NUCLEOTIDE SEQUENCE [LARGE SCALE GENOMIC DNA]</scope>
    <source>
        <strain evidence="4">DSM 19110</strain>
    </source>
</reference>
<evidence type="ECO:0000313" key="3">
    <source>
        <dbReference type="EMBL" id="SDM59645.1"/>
    </source>
</evidence>
<dbReference type="SUPFAM" id="SSF52540">
    <property type="entry name" value="P-loop containing nucleoside triphosphate hydrolases"/>
    <property type="match status" value="1"/>
</dbReference>
<feature type="domain" description="BsuBI/PstI restriction endonuclease HTH" evidence="2">
    <location>
        <begin position="1"/>
        <end position="137"/>
    </location>
</feature>
<dbReference type="GO" id="GO:0005524">
    <property type="term" value="F:ATP binding"/>
    <property type="evidence" value="ECO:0007669"/>
    <property type="project" value="InterPro"/>
</dbReference>
<dbReference type="OrthoDB" id="9805802at2"/>
<dbReference type="Pfam" id="PF17728">
    <property type="entry name" value="BsuBI_PstI_RE_N"/>
    <property type="match status" value="1"/>
</dbReference>
<accession>A0A1G9UJB8</accession>
<dbReference type="Proteomes" id="UP000183200">
    <property type="component" value="Unassembled WGS sequence"/>
</dbReference>
<dbReference type="Gene3D" id="1.10.10.1820">
    <property type="entry name" value="BsuBI/PstI restriction endonuclease-like"/>
    <property type="match status" value="1"/>
</dbReference>
<dbReference type="Gene3D" id="3.40.50.300">
    <property type="entry name" value="P-loop containing nucleotide triphosphate hydrolases"/>
    <property type="match status" value="1"/>
</dbReference>
<name>A0A1G9UJB8_9SPHI</name>
<dbReference type="GO" id="GO:0016887">
    <property type="term" value="F:ATP hydrolysis activity"/>
    <property type="evidence" value="ECO:0007669"/>
    <property type="project" value="InterPro"/>
</dbReference>
<dbReference type="RefSeq" id="WP_083361842.1">
    <property type="nucleotide sequence ID" value="NZ_FNGY01000004.1"/>
</dbReference>
<evidence type="ECO:0000259" key="2">
    <source>
        <dbReference type="Pfam" id="PF17728"/>
    </source>
</evidence>
<dbReference type="InterPro" id="IPR027417">
    <property type="entry name" value="P-loop_NTPase"/>
</dbReference>
<gene>
    <name evidence="3" type="ORF">SAMN05421820_104181</name>
</gene>
<dbReference type="PANTHER" id="PTHR43581:SF4">
    <property type="entry name" value="ATP_GTP PHOSPHATASE"/>
    <property type="match status" value="1"/>
</dbReference>
<dbReference type="InterPro" id="IPR041962">
    <property type="entry name" value="BsuBI/PstI_N_sf"/>
</dbReference>
<dbReference type="AlphaFoldDB" id="A0A1G9UJB8"/>
<dbReference type="PANTHER" id="PTHR43581">
    <property type="entry name" value="ATP/GTP PHOSPHATASE"/>
    <property type="match status" value="1"/>
</dbReference>
<feature type="domain" description="ATPase AAA-type core" evidence="1">
    <location>
        <begin position="169"/>
        <end position="483"/>
    </location>
</feature>
<protein>
    <submittedName>
        <fullName evidence="3">Predicted ATPase</fullName>
    </submittedName>
</protein>
<organism evidence="3 4">
    <name type="scientific">Pedobacter steynii</name>
    <dbReference type="NCBI Taxonomy" id="430522"/>
    <lineage>
        <taxon>Bacteria</taxon>
        <taxon>Pseudomonadati</taxon>
        <taxon>Bacteroidota</taxon>
        <taxon>Sphingobacteriia</taxon>
        <taxon>Sphingobacteriales</taxon>
        <taxon>Sphingobacteriaceae</taxon>
        <taxon>Pedobacter</taxon>
    </lineage>
</organism>
<dbReference type="InterPro" id="IPR003959">
    <property type="entry name" value="ATPase_AAA_core"/>
</dbReference>
<proteinExistence type="predicted"/>
<sequence>MDKIQEAQDILKAFKLPEQQQNKVSALSLLALCDIKPGDDWGKARRSNKILSTDLMEFVNQYYFGYKPGSRELFKTQALNSFVEHGIAEMNPDDPDLPPRSRKTNYAISTLALSTIRKFQTEEWEVALDNYLKYRKSIHAGPTPEIYINKLLINSYKSILNDQIELGRFNVFIGANGCGKTNILEALATVGAERVNDVTYEGLYSRGVRVARPDLILSSFLNDDQQNSIEIALQIDNDGQVETHKCSLTPDNLNDIYTRWINLAEDEDYGNIILDRFQELTKSNPGLSGRDLLDKLNETIIEKPLRKTNSFDNLLSEYAIFDLSTKSLRGITPAESKKTPLGINGEGLDLLIATFNKTERLQLNNGIKFFDWLGEIIADREDKFKLSGLKPARSKSTLYFRDKYMRNENNVFSAENSNEGILHVLFYLALFISTKTPKLFAIDNIETALNPLLCRTLIPELVKLSKDTKRQVLITTHNPAILDGLNLLDDEQRLFEVFRDLDGRTRTRRINFKKDLSDKKFKLSELWLKGVMGAIPKPF</sequence>